<dbReference type="InterPro" id="IPR039102">
    <property type="entry name" value="FAM13"/>
</dbReference>
<dbReference type="InterPro" id="IPR059029">
    <property type="entry name" value="FAM13A_dom"/>
</dbReference>
<dbReference type="Gene3D" id="1.10.10.1460">
    <property type="match status" value="1"/>
</dbReference>
<name>A0A836C9U8_9STRA</name>
<evidence type="ECO:0000256" key="1">
    <source>
        <dbReference type="SAM" id="MobiDB-lite"/>
    </source>
</evidence>
<accession>A0A836C9U8</accession>
<proteinExistence type="predicted"/>
<feature type="compositionally biased region" description="Polar residues" evidence="1">
    <location>
        <begin position="61"/>
        <end position="72"/>
    </location>
</feature>
<evidence type="ECO:0000313" key="4">
    <source>
        <dbReference type="Proteomes" id="UP000664859"/>
    </source>
</evidence>
<evidence type="ECO:0000313" key="3">
    <source>
        <dbReference type="EMBL" id="KAG5177567.1"/>
    </source>
</evidence>
<dbReference type="Pfam" id="PF26116">
    <property type="entry name" value="FAM13A"/>
    <property type="match status" value="1"/>
</dbReference>
<organism evidence="3 4">
    <name type="scientific">Tribonema minus</name>
    <dbReference type="NCBI Taxonomy" id="303371"/>
    <lineage>
        <taxon>Eukaryota</taxon>
        <taxon>Sar</taxon>
        <taxon>Stramenopiles</taxon>
        <taxon>Ochrophyta</taxon>
        <taxon>PX clade</taxon>
        <taxon>Xanthophyceae</taxon>
        <taxon>Tribonematales</taxon>
        <taxon>Tribonemataceae</taxon>
        <taxon>Tribonema</taxon>
    </lineage>
</organism>
<feature type="compositionally biased region" description="Low complexity" evidence="1">
    <location>
        <begin position="31"/>
        <end position="44"/>
    </location>
</feature>
<gene>
    <name evidence="3" type="ORF">JKP88DRAFT_226456</name>
</gene>
<sequence>MPTKAEKEPMRALYDRYNGLKAAIKDAEDAVAAANSAASSAAPRARNKPPSQATPPALPSRASTPASSTGSLTGLMMDGGVRGGQAAGEGHGDSIALIEQLKRDKRELHIMLKAYEQEFKAKHGREVSSPADIAPVEAEYQRYKEIKKRLARAASAS</sequence>
<protein>
    <recommendedName>
        <fullName evidence="2">FAM13A-like domain-containing protein</fullName>
    </recommendedName>
</protein>
<dbReference type="PANTHER" id="PTHR15904">
    <property type="entry name" value="FAM13"/>
    <property type="match status" value="1"/>
</dbReference>
<feature type="compositionally biased region" description="Gly residues" evidence="1">
    <location>
        <begin position="80"/>
        <end position="89"/>
    </location>
</feature>
<reference evidence="3" key="1">
    <citation type="submission" date="2021-02" db="EMBL/GenBank/DDBJ databases">
        <title>First Annotated Genome of the Yellow-green Alga Tribonema minus.</title>
        <authorList>
            <person name="Mahan K.M."/>
        </authorList>
    </citation>
    <scope>NUCLEOTIDE SEQUENCE</scope>
    <source>
        <strain evidence="3">UTEX B ZZ1240</strain>
    </source>
</reference>
<dbReference type="PANTHER" id="PTHR15904:SF17">
    <property type="entry name" value="RHO-GAP DOMAIN-CONTAINING PROTEIN"/>
    <property type="match status" value="1"/>
</dbReference>
<feature type="region of interest" description="Disordered" evidence="1">
    <location>
        <begin position="31"/>
        <end position="90"/>
    </location>
</feature>
<feature type="domain" description="FAM13A-like" evidence="2">
    <location>
        <begin position="98"/>
        <end position="151"/>
    </location>
</feature>
<dbReference type="Proteomes" id="UP000664859">
    <property type="component" value="Unassembled WGS sequence"/>
</dbReference>
<dbReference type="OrthoDB" id="207098at2759"/>
<evidence type="ECO:0000259" key="2">
    <source>
        <dbReference type="Pfam" id="PF26116"/>
    </source>
</evidence>
<dbReference type="EMBL" id="JAFCMP010000524">
    <property type="protein sequence ID" value="KAG5177567.1"/>
    <property type="molecule type" value="Genomic_DNA"/>
</dbReference>
<dbReference type="AlphaFoldDB" id="A0A836C9U8"/>
<comment type="caution">
    <text evidence="3">The sequence shown here is derived from an EMBL/GenBank/DDBJ whole genome shotgun (WGS) entry which is preliminary data.</text>
</comment>
<keyword evidence="4" id="KW-1185">Reference proteome</keyword>